<dbReference type="InterPro" id="IPR001223">
    <property type="entry name" value="Glyco_hydro18_cat"/>
</dbReference>
<dbReference type="Gene3D" id="3.20.20.80">
    <property type="entry name" value="Glycosidases"/>
    <property type="match status" value="1"/>
</dbReference>
<dbReference type="Pfam" id="PF00704">
    <property type="entry name" value="Glyco_hydro_18"/>
    <property type="match status" value="1"/>
</dbReference>
<gene>
    <name evidence="14" type="ORF">EJ04DRAFT_509734</name>
</gene>
<dbReference type="Proteomes" id="UP000799444">
    <property type="component" value="Unassembled WGS sequence"/>
</dbReference>
<organism evidence="14 15">
    <name type="scientific">Polyplosphaeria fusca</name>
    <dbReference type="NCBI Taxonomy" id="682080"/>
    <lineage>
        <taxon>Eukaryota</taxon>
        <taxon>Fungi</taxon>
        <taxon>Dikarya</taxon>
        <taxon>Ascomycota</taxon>
        <taxon>Pezizomycotina</taxon>
        <taxon>Dothideomycetes</taxon>
        <taxon>Pleosporomycetidae</taxon>
        <taxon>Pleosporales</taxon>
        <taxon>Tetraplosphaeriaceae</taxon>
        <taxon>Polyplosphaeria</taxon>
    </lineage>
</organism>
<dbReference type="OrthoDB" id="76388at2759"/>
<evidence type="ECO:0000256" key="8">
    <source>
        <dbReference type="ARBA" id="ARBA00023277"/>
    </source>
</evidence>
<reference evidence="14" key="1">
    <citation type="journal article" date="2020" name="Stud. Mycol.">
        <title>101 Dothideomycetes genomes: a test case for predicting lifestyles and emergence of pathogens.</title>
        <authorList>
            <person name="Haridas S."/>
            <person name="Albert R."/>
            <person name="Binder M."/>
            <person name="Bloem J."/>
            <person name="Labutti K."/>
            <person name="Salamov A."/>
            <person name="Andreopoulos B."/>
            <person name="Baker S."/>
            <person name="Barry K."/>
            <person name="Bills G."/>
            <person name="Bluhm B."/>
            <person name="Cannon C."/>
            <person name="Castanera R."/>
            <person name="Culley D."/>
            <person name="Daum C."/>
            <person name="Ezra D."/>
            <person name="Gonzalez J."/>
            <person name="Henrissat B."/>
            <person name="Kuo A."/>
            <person name="Liang C."/>
            <person name="Lipzen A."/>
            <person name="Lutzoni F."/>
            <person name="Magnuson J."/>
            <person name="Mondo S."/>
            <person name="Nolan M."/>
            <person name="Ohm R."/>
            <person name="Pangilinan J."/>
            <person name="Park H.-J."/>
            <person name="Ramirez L."/>
            <person name="Alfaro M."/>
            <person name="Sun H."/>
            <person name="Tritt A."/>
            <person name="Yoshinaga Y."/>
            <person name="Zwiers L.-H."/>
            <person name="Turgeon B."/>
            <person name="Goodwin S."/>
            <person name="Spatafora J."/>
            <person name="Crous P."/>
            <person name="Grigoriev I."/>
        </authorList>
    </citation>
    <scope>NUCLEOTIDE SEQUENCE</scope>
    <source>
        <strain evidence="14">CBS 125425</strain>
    </source>
</reference>
<evidence type="ECO:0000256" key="1">
    <source>
        <dbReference type="ARBA" id="ARBA00000822"/>
    </source>
</evidence>
<dbReference type="GO" id="GO:0008061">
    <property type="term" value="F:chitin binding"/>
    <property type="evidence" value="ECO:0007669"/>
    <property type="project" value="InterPro"/>
</dbReference>
<dbReference type="PROSITE" id="PS01095">
    <property type="entry name" value="GH18_1"/>
    <property type="match status" value="1"/>
</dbReference>
<dbReference type="InterPro" id="IPR001579">
    <property type="entry name" value="Glyco_hydro_18_chit_AS"/>
</dbReference>
<feature type="region of interest" description="Disordered" evidence="12">
    <location>
        <begin position="81"/>
        <end position="110"/>
    </location>
</feature>
<keyword evidence="7" id="KW-0146">Chitin degradation</keyword>
<comment type="subcellular location">
    <subcellularLocation>
        <location evidence="2">Secreted</location>
    </subcellularLocation>
</comment>
<evidence type="ECO:0000259" key="13">
    <source>
        <dbReference type="PROSITE" id="PS51910"/>
    </source>
</evidence>
<dbReference type="CDD" id="cd06548">
    <property type="entry name" value="GH18_chitinase"/>
    <property type="match status" value="1"/>
</dbReference>
<evidence type="ECO:0000256" key="2">
    <source>
        <dbReference type="ARBA" id="ARBA00004613"/>
    </source>
</evidence>
<evidence type="ECO:0000256" key="11">
    <source>
        <dbReference type="RuleBase" id="RU000489"/>
    </source>
</evidence>
<evidence type="ECO:0000256" key="7">
    <source>
        <dbReference type="ARBA" id="ARBA00023024"/>
    </source>
</evidence>
<dbReference type="Gene3D" id="3.10.50.10">
    <property type="match status" value="1"/>
</dbReference>
<evidence type="ECO:0000256" key="3">
    <source>
        <dbReference type="ARBA" id="ARBA00008682"/>
    </source>
</evidence>
<dbReference type="FunFam" id="3.10.50.10:FF:000005">
    <property type="entry name" value="Endochitinase B1"/>
    <property type="match status" value="1"/>
</dbReference>
<comment type="similarity">
    <text evidence="3">Belongs to the glycosyl hydrolase 18 family. Chitinase class V subfamily.</text>
</comment>
<dbReference type="EMBL" id="ML996110">
    <property type="protein sequence ID" value="KAF2738332.1"/>
    <property type="molecule type" value="Genomic_DNA"/>
</dbReference>
<dbReference type="SMART" id="SM00636">
    <property type="entry name" value="Glyco_18"/>
    <property type="match status" value="1"/>
</dbReference>
<dbReference type="GO" id="GO:0000272">
    <property type="term" value="P:polysaccharide catabolic process"/>
    <property type="evidence" value="ECO:0007669"/>
    <property type="project" value="UniProtKB-KW"/>
</dbReference>
<sequence>MHSISKLFLATAISVLVFALLLKTSLWSTFLTSLLKFGWPADHNNDPQPTWSFPPALGPPTSTLATKTFGTPPVSVLSPLEATSTQRPSGSSPSSSSPTDSPIPLPSVSTMGGGDGYRSVAYFTNWGIYGRQYDPSKIPADKLTHILYSFGDNRDDGTVILTDVWSDKDKHYPGDSWNDQGNNLYGNLKQINLLKKKHRNLKLLLSIGGWTYAHEQKHFDGPASTPAGRTNFANSCVQMIKDYGFDGIDIDWEYPQNPEQGEQLFLLLAEIRHAMDAYANTITSGSARPHFDLSIAAPAGEQNYKNLPLAKIASTVDFINLMGYDFAGSWDRNTGHQANLFHSKHCPSCTPFNIDSVIRDYENNGVPCDKVVLGMPLYGRAFTNTTGIGEPFSGIGEGSFENGIWDFKALPRPGATEHYDHETGASYSYDNATRTLISYDTVDMAKRKAAWIKQRNLGGAMWWELSGDREDDSGSIITNVSLPLPPPVPTSSACVL</sequence>
<evidence type="ECO:0000256" key="6">
    <source>
        <dbReference type="ARBA" id="ARBA00022801"/>
    </source>
</evidence>
<dbReference type="EC" id="3.2.1.14" evidence="4"/>
<dbReference type="InterPro" id="IPR029070">
    <property type="entry name" value="Chitinase_insertion_sf"/>
</dbReference>
<proteinExistence type="inferred from homology"/>
<keyword evidence="6 11" id="KW-0378">Hydrolase</keyword>
<dbReference type="PANTHER" id="PTHR11177:SF365">
    <property type="entry name" value="ENDOCHITINASE B"/>
    <property type="match status" value="1"/>
</dbReference>
<feature type="compositionally biased region" description="Low complexity" evidence="12">
    <location>
        <begin position="83"/>
        <end position="102"/>
    </location>
</feature>
<keyword evidence="9 11" id="KW-0326">Glycosidase</keyword>
<dbReference type="PROSITE" id="PS51910">
    <property type="entry name" value="GH18_2"/>
    <property type="match status" value="1"/>
</dbReference>
<dbReference type="FunFam" id="3.20.20.80:FF:000075">
    <property type="entry name" value="Sporulation-specific chitinase"/>
    <property type="match status" value="1"/>
</dbReference>
<feature type="domain" description="GH18" evidence="13">
    <location>
        <begin position="117"/>
        <end position="487"/>
    </location>
</feature>
<comment type="caution">
    <text evidence="14">The sequence shown here is derived from an EMBL/GenBank/DDBJ whole genome shotgun (WGS) entry which is preliminary data.</text>
</comment>
<dbReference type="InterPro" id="IPR017853">
    <property type="entry name" value="GH"/>
</dbReference>
<dbReference type="GO" id="GO:0006032">
    <property type="term" value="P:chitin catabolic process"/>
    <property type="evidence" value="ECO:0007669"/>
    <property type="project" value="UniProtKB-KW"/>
</dbReference>
<dbReference type="GO" id="GO:0005576">
    <property type="term" value="C:extracellular region"/>
    <property type="evidence" value="ECO:0007669"/>
    <property type="project" value="UniProtKB-SubCell"/>
</dbReference>
<name>A0A9P4R377_9PLEO</name>
<dbReference type="InterPro" id="IPR050314">
    <property type="entry name" value="Glycosyl_Hydrlase_18"/>
</dbReference>
<keyword evidence="8" id="KW-0119">Carbohydrate metabolism</keyword>
<comment type="catalytic activity">
    <reaction evidence="1">
        <text>Random endo-hydrolysis of N-acetyl-beta-D-glucosaminide (1-&gt;4)-beta-linkages in chitin and chitodextrins.</text>
        <dbReference type="EC" id="3.2.1.14"/>
    </reaction>
</comment>
<evidence type="ECO:0000256" key="12">
    <source>
        <dbReference type="SAM" id="MobiDB-lite"/>
    </source>
</evidence>
<dbReference type="GO" id="GO:0008843">
    <property type="term" value="F:endochitinase activity"/>
    <property type="evidence" value="ECO:0007669"/>
    <property type="project" value="UniProtKB-EC"/>
</dbReference>
<evidence type="ECO:0000313" key="15">
    <source>
        <dbReference type="Proteomes" id="UP000799444"/>
    </source>
</evidence>
<dbReference type="SUPFAM" id="SSF51445">
    <property type="entry name" value="(Trans)glycosidases"/>
    <property type="match status" value="1"/>
</dbReference>
<dbReference type="AlphaFoldDB" id="A0A9P4R377"/>
<evidence type="ECO:0000256" key="4">
    <source>
        <dbReference type="ARBA" id="ARBA00012729"/>
    </source>
</evidence>
<protein>
    <recommendedName>
        <fullName evidence="4">chitinase</fullName>
        <ecNumber evidence="4">3.2.1.14</ecNumber>
    </recommendedName>
</protein>
<evidence type="ECO:0000256" key="5">
    <source>
        <dbReference type="ARBA" id="ARBA00022525"/>
    </source>
</evidence>
<dbReference type="InterPro" id="IPR011583">
    <property type="entry name" value="Chitinase_II/V-like_cat"/>
</dbReference>
<keyword evidence="5" id="KW-0964">Secreted</keyword>
<dbReference type="PANTHER" id="PTHR11177">
    <property type="entry name" value="CHITINASE"/>
    <property type="match status" value="1"/>
</dbReference>
<accession>A0A9P4R377</accession>
<evidence type="ECO:0000313" key="14">
    <source>
        <dbReference type="EMBL" id="KAF2738332.1"/>
    </source>
</evidence>
<evidence type="ECO:0000256" key="9">
    <source>
        <dbReference type="ARBA" id="ARBA00023295"/>
    </source>
</evidence>
<evidence type="ECO:0000256" key="10">
    <source>
        <dbReference type="ARBA" id="ARBA00023326"/>
    </source>
</evidence>
<dbReference type="SUPFAM" id="SSF54556">
    <property type="entry name" value="Chitinase insertion domain"/>
    <property type="match status" value="1"/>
</dbReference>
<keyword evidence="10" id="KW-0624">Polysaccharide degradation</keyword>
<keyword evidence="15" id="KW-1185">Reference proteome</keyword>